<dbReference type="PANTHER" id="PTHR32063">
    <property type="match status" value="1"/>
</dbReference>
<feature type="coiled-coil region" evidence="1">
    <location>
        <begin position="1061"/>
        <end position="1088"/>
    </location>
</feature>
<dbReference type="RefSeq" id="WP_148975924.1">
    <property type="nucleotide sequence ID" value="NZ_VTER01000008.1"/>
</dbReference>
<feature type="transmembrane region" description="Helical" evidence="3">
    <location>
        <begin position="429"/>
        <end position="455"/>
    </location>
</feature>
<sequence length="1090" mass="119762">MKISNFSIRRPIFTLVTMVLVLVLGVVSLLNIPLKLIPDINPPVGVVVTNYQGASPEEVSEKVTKPLEQSLATLPGLKTMTATSQESANLVLLEFSWTTDIDEVQSEIIQRLDQTPLPEDVDKPRFLKFDPSQFPIIQLSLSSDSDEESLRSIAEQLELELTKVDGVASVNLSGTSIKEVRVELDQDKLRDYQLSQSDIVDTIQANDISLPGDTILTNGKELTTRVISSIDSVDILKKLVVAANPSNGNEVLLQDVAGVQLVNQNDRTITRTNQEPSVLLSVLQQSDSNTAEVSKEFISQLDELLEKDQYEGIESDILFDQGDYIQQAIGNISTSLLLGGLFAMIVLFFFLRNVKSPLIIGIAIPYSVIFTFVLMYFSNFTLNIMTLGGLALGIGMLVDNSIVVIENIYRHLSMGKDPKEAARDGAGEVGAAITASTLTTVAVFLPVVFITGIIGQLFTEFALTISFSLFASLVVALTVVPMLASRLLKAPKNNLEEKRQESAIMKGLERSVKWALRNRLAVLVIMLVLLAGGGYGITTVGTQFLPNSDEGFFSVRVNLGNGSALTETEKVMAALEEQLKEEDDVETYVSLIGTTQESSFRGSGNPNVAELYVKMKDLEERDRSTFEFVDDVKRDLERAAEKANSTAEVSFNLQSSAGSAPNTLSFSVRDTNEKRLNESVDKIYNSLKDLDDVNELSTDLMDTVEEIQITVDREKARAAGLAPAQVAMIVNDVTRGNQATQIIDESSNIYGVFVEYDPEVTQNLDNLKKLLLRKPDGSYTTLDQVAAIERGEGPVNIQRINQQDAVQFTLKYKTSTNLGAISNLVDDEIADLDLPEETEIVFGGDRELLESSIDDMLLAFILAVVFIYLVMAAQFESLKYPFVIMFTVPLMVIGVAIALTVTRTPVSLTAIIGIIVLAGIVVNNAIVIVDYINQKKASGMKTYDSIVVSVKDRARPILMTALTTILGLIPLALGIGEGAEINQPMGITVIGGLISSTFLTLFVIPVVYSFFDKDTRKLNKMYATPDGHLIPAYLLEERYEDQKSQSEAPQVPAESNKNYSREDMAAMLEELLRAVKDEERKQQDEDHRDK</sequence>
<dbReference type="EMBL" id="VTER01000008">
    <property type="protein sequence ID" value="TYS46347.1"/>
    <property type="molecule type" value="Genomic_DNA"/>
</dbReference>
<dbReference type="Gene3D" id="1.20.1640.10">
    <property type="entry name" value="Multidrug efflux transporter AcrB transmembrane domain"/>
    <property type="match status" value="2"/>
</dbReference>
<comment type="caution">
    <text evidence="4">The sequence shown here is derived from an EMBL/GenBank/DDBJ whole genome shotgun (WGS) entry which is preliminary data.</text>
</comment>
<name>A0A5D4R4Q5_9BACI</name>
<dbReference type="InterPro" id="IPR001036">
    <property type="entry name" value="Acrflvin-R"/>
</dbReference>
<feature type="transmembrane region" description="Helical" evidence="3">
    <location>
        <begin position="358"/>
        <end position="378"/>
    </location>
</feature>
<dbReference type="SUPFAM" id="SSF82693">
    <property type="entry name" value="Multidrug efflux transporter AcrB pore domain, PN1, PN2, PC1 and PC2 subdomains"/>
    <property type="match status" value="3"/>
</dbReference>
<dbReference type="Gene3D" id="3.30.70.1430">
    <property type="entry name" value="Multidrug efflux transporter AcrB pore domain"/>
    <property type="match status" value="2"/>
</dbReference>
<dbReference type="Gene3D" id="3.30.70.1320">
    <property type="entry name" value="Multidrug efflux transporter AcrB pore domain like"/>
    <property type="match status" value="1"/>
</dbReference>
<keyword evidence="3" id="KW-0812">Transmembrane</keyword>
<dbReference type="GO" id="GO:0042910">
    <property type="term" value="F:xenobiotic transmembrane transporter activity"/>
    <property type="evidence" value="ECO:0007669"/>
    <property type="project" value="TreeGrafter"/>
</dbReference>
<dbReference type="SUPFAM" id="SSF82866">
    <property type="entry name" value="Multidrug efflux transporter AcrB transmembrane domain"/>
    <property type="match status" value="2"/>
</dbReference>
<feature type="transmembrane region" description="Helical" evidence="3">
    <location>
        <begin position="908"/>
        <end position="933"/>
    </location>
</feature>
<dbReference type="Pfam" id="PF00873">
    <property type="entry name" value="ACR_tran"/>
    <property type="match status" value="1"/>
</dbReference>
<keyword evidence="3" id="KW-0472">Membrane</keyword>
<feature type="transmembrane region" description="Helical" evidence="3">
    <location>
        <begin position="520"/>
        <end position="538"/>
    </location>
</feature>
<evidence type="ECO:0000313" key="5">
    <source>
        <dbReference type="Proteomes" id="UP000322139"/>
    </source>
</evidence>
<feature type="transmembrane region" description="Helical" evidence="3">
    <location>
        <begin position="954"/>
        <end position="975"/>
    </location>
</feature>
<dbReference type="GO" id="GO:0005886">
    <property type="term" value="C:plasma membrane"/>
    <property type="evidence" value="ECO:0007669"/>
    <property type="project" value="TreeGrafter"/>
</dbReference>
<feature type="transmembrane region" description="Helical" evidence="3">
    <location>
        <begin position="856"/>
        <end position="875"/>
    </location>
</feature>
<accession>A0A5D4R4Q5</accession>
<reference evidence="4 5" key="1">
    <citation type="submission" date="2019-08" db="EMBL/GenBank/DDBJ databases">
        <title>Bacillus genomes from the desert of Cuatro Cienegas, Coahuila.</title>
        <authorList>
            <person name="Olmedo-Alvarez G."/>
        </authorList>
    </citation>
    <scope>NUCLEOTIDE SEQUENCE [LARGE SCALE GENOMIC DNA]</scope>
    <source>
        <strain evidence="4 5">CH446_14T</strain>
    </source>
</reference>
<dbReference type="Gene3D" id="3.30.70.1440">
    <property type="entry name" value="Multidrug efflux transporter AcrB pore domain"/>
    <property type="match status" value="1"/>
</dbReference>
<feature type="region of interest" description="Disordered" evidence="2">
    <location>
        <begin position="1041"/>
        <end position="1061"/>
    </location>
</feature>
<gene>
    <name evidence="4" type="ORF">FZD51_17375</name>
</gene>
<evidence type="ECO:0000256" key="2">
    <source>
        <dbReference type="SAM" id="MobiDB-lite"/>
    </source>
</evidence>
<protein>
    <submittedName>
        <fullName evidence="4">Efflux RND transporter permease subunit</fullName>
    </submittedName>
</protein>
<feature type="transmembrane region" description="Helical" evidence="3">
    <location>
        <begin position="987"/>
        <end position="1011"/>
    </location>
</feature>
<evidence type="ECO:0000313" key="4">
    <source>
        <dbReference type="EMBL" id="TYS46347.1"/>
    </source>
</evidence>
<proteinExistence type="predicted"/>
<dbReference type="Gene3D" id="3.30.2090.10">
    <property type="entry name" value="Multidrug efflux transporter AcrB TolC docking domain, DN and DC subdomains"/>
    <property type="match status" value="2"/>
</dbReference>
<feature type="transmembrane region" description="Helical" evidence="3">
    <location>
        <begin position="461"/>
        <end position="484"/>
    </location>
</feature>
<feature type="transmembrane region" description="Helical" evidence="3">
    <location>
        <begin position="12"/>
        <end position="34"/>
    </location>
</feature>
<dbReference type="PRINTS" id="PR00702">
    <property type="entry name" value="ACRIFLAVINRP"/>
</dbReference>
<keyword evidence="3" id="KW-1133">Transmembrane helix</keyword>
<dbReference type="InterPro" id="IPR027463">
    <property type="entry name" value="AcrB_DN_DC_subdom"/>
</dbReference>
<dbReference type="SUPFAM" id="SSF82714">
    <property type="entry name" value="Multidrug efflux transporter AcrB TolC docking domain, DN and DC subdomains"/>
    <property type="match status" value="2"/>
</dbReference>
<dbReference type="Proteomes" id="UP000322139">
    <property type="component" value="Unassembled WGS sequence"/>
</dbReference>
<organism evidence="4 5">
    <name type="scientific">Bacillus infantis</name>
    <dbReference type="NCBI Taxonomy" id="324767"/>
    <lineage>
        <taxon>Bacteria</taxon>
        <taxon>Bacillati</taxon>
        <taxon>Bacillota</taxon>
        <taxon>Bacilli</taxon>
        <taxon>Bacillales</taxon>
        <taxon>Bacillaceae</taxon>
        <taxon>Bacillus</taxon>
    </lineage>
</organism>
<feature type="compositionally biased region" description="Polar residues" evidence="2">
    <location>
        <begin position="1045"/>
        <end position="1058"/>
    </location>
</feature>
<dbReference type="AlphaFoldDB" id="A0A5D4R4Q5"/>
<feature type="transmembrane region" description="Helical" evidence="3">
    <location>
        <begin position="384"/>
        <end position="409"/>
    </location>
</feature>
<feature type="transmembrane region" description="Helical" evidence="3">
    <location>
        <begin position="328"/>
        <end position="351"/>
    </location>
</feature>
<dbReference type="PANTHER" id="PTHR32063:SF0">
    <property type="entry name" value="SWARMING MOTILITY PROTEIN SWRC"/>
    <property type="match status" value="1"/>
</dbReference>
<evidence type="ECO:0000256" key="3">
    <source>
        <dbReference type="SAM" id="Phobius"/>
    </source>
</evidence>
<evidence type="ECO:0000256" key="1">
    <source>
        <dbReference type="SAM" id="Coils"/>
    </source>
</evidence>
<keyword evidence="1" id="KW-0175">Coiled coil</keyword>
<feature type="transmembrane region" description="Helical" evidence="3">
    <location>
        <begin position="882"/>
        <end position="902"/>
    </location>
</feature>